<sequence length="426" mass="46811">MAEYGLLPIQMRLLLSAVAGIALIVFGHAKAREEEHRMFGFAAQGGGFGILYLIVYFMLARYQLIGHAPAFGLFAALGVVCISLAAAQNAASLAVLGISGAFLAPVMAAGDEGNHVALFSYFALLNTFILWVNWSKAWRSLNFAGVAFTFVIGLEWASLSYRPEFYGTTQFFLLLFFMMYTLVPTAYALLKAPGTQGWLEGAVLYGVPLVTAALQRRLLDGNDIALAWWSLGASVYYLGLWWLVRRREDDRLMVMENSYLGMALVFLTLAVPLAFDVQLTVALWALEGAAALWLGVAQDRWLLRLGGAALQVYAGFYLLAHGHRSSMDLPVLNASYISALLIAATGLMSAKQLRKLMLTPYATLMLIWGLLWWMGASWNEIDWGVGEPHKHAAWLLLCVATGFAAEGWGKHEGWIQLRLAALIQDA</sequence>
<reference evidence="3" key="1">
    <citation type="journal article" date="2010" name="Nat. Biotechnol.">
        <title>Draft genome sequence of the oilseed species Ricinus communis.</title>
        <authorList>
            <person name="Chan A.P."/>
            <person name="Crabtree J."/>
            <person name="Zhao Q."/>
            <person name="Lorenzi H."/>
            <person name="Orvis J."/>
            <person name="Puiu D."/>
            <person name="Melake-Berhan A."/>
            <person name="Jones K.M."/>
            <person name="Redman J."/>
            <person name="Chen G."/>
            <person name="Cahoon E.B."/>
            <person name="Gedil M."/>
            <person name="Stanke M."/>
            <person name="Haas B.J."/>
            <person name="Wortman J.R."/>
            <person name="Fraser-Liggett C.M."/>
            <person name="Ravel J."/>
            <person name="Rabinowicz P.D."/>
        </authorList>
    </citation>
    <scope>NUCLEOTIDE SEQUENCE [LARGE SCALE GENOMIC DNA]</scope>
    <source>
        <strain evidence="3">cv. Hale</strain>
    </source>
</reference>
<feature type="transmembrane region" description="Helical" evidence="1">
    <location>
        <begin position="226"/>
        <end position="244"/>
    </location>
</feature>
<keyword evidence="1" id="KW-0472">Membrane</keyword>
<feature type="transmembrane region" description="Helical" evidence="1">
    <location>
        <begin position="65"/>
        <end position="86"/>
    </location>
</feature>
<evidence type="ECO:0000313" key="3">
    <source>
        <dbReference type="Proteomes" id="UP000008311"/>
    </source>
</evidence>
<feature type="non-terminal residue" evidence="2">
    <location>
        <position position="426"/>
    </location>
</feature>
<feature type="transmembrane region" description="Helical" evidence="1">
    <location>
        <begin position="93"/>
        <end position="110"/>
    </location>
</feature>
<dbReference type="Pfam" id="PF10101">
    <property type="entry name" value="DUF2339"/>
    <property type="match status" value="1"/>
</dbReference>
<keyword evidence="3" id="KW-1185">Reference proteome</keyword>
<dbReference type="AlphaFoldDB" id="B9THK0"/>
<organism evidence="2 3">
    <name type="scientific">Ricinus communis</name>
    <name type="common">Castor bean</name>
    <dbReference type="NCBI Taxonomy" id="3988"/>
    <lineage>
        <taxon>Eukaryota</taxon>
        <taxon>Viridiplantae</taxon>
        <taxon>Streptophyta</taxon>
        <taxon>Embryophyta</taxon>
        <taxon>Tracheophyta</taxon>
        <taxon>Spermatophyta</taxon>
        <taxon>Magnoliopsida</taxon>
        <taxon>eudicotyledons</taxon>
        <taxon>Gunneridae</taxon>
        <taxon>Pentapetalae</taxon>
        <taxon>rosids</taxon>
        <taxon>fabids</taxon>
        <taxon>Malpighiales</taxon>
        <taxon>Euphorbiaceae</taxon>
        <taxon>Acalyphoideae</taxon>
        <taxon>Acalypheae</taxon>
        <taxon>Ricinus</taxon>
    </lineage>
</organism>
<name>B9THK0_RICCO</name>
<evidence type="ECO:0008006" key="4">
    <source>
        <dbReference type="Google" id="ProtNLM"/>
    </source>
</evidence>
<feature type="transmembrane region" description="Helical" evidence="1">
    <location>
        <begin position="302"/>
        <end position="319"/>
    </location>
</feature>
<accession>B9THK0</accession>
<feature type="transmembrane region" description="Helical" evidence="1">
    <location>
        <begin position="171"/>
        <end position="190"/>
    </location>
</feature>
<proteinExistence type="predicted"/>
<dbReference type="PANTHER" id="PTHR38434:SF1">
    <property type="entry name" value="BLL2549 PROTEIN"/>
    <property type="match status" value="1"/>
</dbReference>
<dbReference type="eggNOG" id="ENOG502S72T">
    <property type="taxonomic scope" value="Eukaryota"/>
</dbReference>
<keyword evidence="1" id="KW-0812">Transmembrane</keyword>
<feature type="transmembrane region" description="Helical" evidence="1">
    <location>
        <begin position="197"/>
        <end position="214"/>
    </location>
</feature>
<keyword evidence="1" id="KW-1133">Transmembrane helix</keyword>
<dbReference type="InParanoid" id="B9THK0"/>
<dbReference type="PANTHER" id="PTHR38434">
    <property type="entry name" value="BLL2549 PROTEIN"/>
    <property type="match status" value="1"/>
</dbReference>
<feature type="transmembrane region" description="Helical" evidence="1">
    <location>
        <begin position="116"/>
        <end position="134"/>
    </location>
</feature>
<evidence type="ECO:0000313" key="2">
    <source>
        <dbReference type="EMBL" id="EEF24664.1"/>
    </source>
</evidence>
<gene>
    <name evidence="2" type="ORF">RCOM_1855080</name>
</gene>
<feature type="transmembrane region" description="Helical" evidence="1">
    <location>
        <begin position="391"/>
        <end position="409"/>
    </location>
</feature>
<feature type="transmembrane region" description="Helical" evidence="1">
    <location>
        <begin position="6"/>
        <end position="26"/>
    </location>
</feature>
<feature type="transmembrane region" description="Helical" evidence="1">
    <location>
        <begin position="141"/>
        <end position="159"/>
    </location>
</feature>
<dbReference type="Proteomes" id="UP000008311">
    <property type="component" value="Unassembled WGS sequence"/>
</dbReference>
<dbReference type="EMBL" id="EQ981609">
    <property type="protein sequence ID" value="EEF24664.1"/>
    <property type="molecule type" value="Genomic_DNA"/>
</dbReference>
<feature type="transmembrane region" description="Helical" evidence="1">
    <location>
        <begin position="361"/>
        <end position="379"/>
    </location>
</feature>
<dbReference type="InterPro" id="IPR019286">
    <property type="entry name" value="DUF2339_TM"/>
</dbReference>
<feature type="transmembrane region" description="Helical" evidence="1">
    <location>
        <begin position="281"/>
        <end position="297"/>
    </location>
</feature>
<evidence type="ECO:0000256" key="1">
    <source>
        <dbReference type="SAM" id="Phobius"/>
    </source>
</evidence>
<feature type="transmembrane region" description="Helical" evidence="1">
    <location>
        <begin position="331"/>
        <end position="349"/>
    </location>
</feature>
<protein>
    <recommendedName>
        <fullName evidence="4">DUF2339 domain-containing protein</fullName>
    </recommendedName>
</protein>
<feature type="transmembrane region" description="Helical" evidence="1">
    <location>
        <begin position="256"/>
        <end position="275"/>
    </location>
</feature>
<feature type="transmembrane region" description="Helical" evidence="1">
    <location>
        <begin position="38"/>
        <end position="59"/>
    </location>
</feature>